<evidence type="ECO:0000256" key="5">
    <source>
        <dbReference type="ARBA" id="ARBA00022832"/>
    </source>
</evidence>
<keyword evidence="2 10" id="KW-0444">Lipid biosynthesis</keyword>
<feature type="transmembrane region" description="Helical" evidence="10">
    <location>
        <begin position="175"/>
        <end position="192"/>
    </location>
</feature>
<name>A0AAQ4E5V2_AMBAM</name>
<dbReference type="Pfam" id="PF01151">
    <property type="entry name" value="ELO"/>
    <property type="match status" value="1"/>
</dbReference>
<keyword evidence="7 10" id="KW-0443">Lipid metabolism</keyword>
<evidence type="ECO:0000256" key="6">
    <source>
        <dbReference type="ARBA" id="ARBA00022989"/>
    </source>
</evidence>
<evidence type="ECO:0000313" key="12">
    <source>
        <dbReference type="Proteomes" id="UP001321473"/>
    </source>
</evidence>
<feature type="transmembrane region" description="Helical" evidence="10">
    <location>
        <begin position="94"/>
        <end position="117"/>
    </location>
</feature>
<organism evidence="11 12">
    <name type="scientific">Amblyomma americanum</name>
    <name type="common">Lone star tick</name>
    <dbReference type="NCBI Taxonomy" id="6943"/>
    <lineage>
        <taxon>Eukaryota</taxon>
        <taxon>Metazoa</taxon>
        <taxon>Ecdysozoa</taxon>
        <taxon>Arthropoda</taxon>
        <taxon>Chelicerata</taxon>
        <taxon>Arachnida</taxon>
        <taxon>Acari</taxon>
        <taxon>Parasitiformes</taxon>
        <taxon>Ixodida</taxon>
        <taxon>Ixodoidea</taxon>
        <taxon>Ixodidae</taxon>
        <taxon>Amblyomminae</taxon>
        <taxon>Amblyomma</taxon>
    </lineage>
</organism>
<sequence length="302" mass="35008">MLSPLRCRLIKLTERCSLSAGLSPDAEAAVRGAAMTISLGERWFPEPDWRSEGWFLTGNLGPLAGILVLYVYGVKVLGPRAMKGREPFNIQPLVLAYNLFMVLNCAFFLVEFVRLAFVQNGYSVLLQEVDATTRPATMRLVSLSWWYFMFRIFEFTETFFFVLRKKFSQVSGLHVFHHCVIAWNMWLCVTYGGQAQTIFVTCMNTLVHLVMYSYYFLAALGPWAQPFLWWKRYLTQVQLVQFVVLMVHNALPLFFAGNFVRTFSAILVAEGLIFFAWFWAFYLDTYRRRKAAAMIFECHKTD</sequence>
<keyword evidence="9 10" id="KW-0275">Fatty acid biosynthesis</keyword>
<dbReference type="GO" id="GO:0019367">
    <property type="term" value="P:fatty acid elongation, saturated fatty acid"/>
    <property type="evidence" value="ECO:0007669"/>
    <property type="project" value="TreeGrafter"/>
</dbReference>
<keyword evidence="5 10" id="KW-0276">Fatty acid metabolism</keyword>
<dbReference type="GO" id="GO:0034625">
    <property type="term" value="P:fatty acid elongation, monounsaturated fatty acid"/>
    <property type="evidence" value="ECO:0007669"/>
    <property type="project" value="TreeGrafter"/>
</dbReference>
<accession>A0AAQ4E5V2</accession>
<comment type="caution">
    <text evidence="11">The sequence shown here is derived from an EMBL/GenBank/DDBJ whole genome shotgun (WGS) entry which is preliminary data.</text>
</comment>
<evidence type="ECO:0000256" key="1">
    <source>
        <dbReference type="ARBA" id="ARBA00004141"/>
    </source>
</evidence>
<dbReference type="InterPro" id="IPR002076">
    <property type="entry name" value="ELO_fam"/>
</dbReference>
<keyword evidence="12" id="KW-1185">Reference proteome</keyword>
<keyword evidence="4 10" id="KW-0812">Transmembrane</keyword>
<keyword evidence="8 10" id="KW-0472">Membrane</keyword>
<dbReference type="Proteomes" id="UP001321473">
    <property type="component" value="Unassembled WGS sequence"/>
</dbReference>
<dbReference type="EC" id="2.3.1.199" evidence="10"/>
<feature type="transmembrane region" description="Helical" evidence="10">
    <location>
        <begin position="145"/>
        <end position="163"/>
    </location>
</feature>
<evidence type="ECO:0000256" key="10">
    <source>
        <dbReference type="RuleBase" id="RU361115"/>
    </source>
</evidence>
<evidence type="ECO:0000256" key="7">
    <source>
        <dbReference type="ARBA" id="ARBA00023098"/>
    </source>
</evidence>
<dbReference type="GO" id="GO:0005789">
    <property type="term" value="C:endoplasmic reticulum membrane"/>
    <property type="evidence" value="ECO:0007669"/>
    <property type="project" value="TreeGrafter"/>
</dbReference>
<dbReference type="AlphaFoldDB" id="A0AAQ4E5V2"/>
<feature type="transmembrane region" description="Helical" evidence="10">
    <location>
        <begin position="239"/>
        <end position="257"/>
    </location>
</feature>
<reference evidence="11 12" key="1">
    <citation type="journal article" date="2023" name="Arcadia Sci">
        <title>De novo assembly of a long-read Amblyomma americanum tick genome.</title>
        <authorList>
            <person name="Chou S."/>
            <person name="Poskanzer K.E."/>
            <person name="Rollins M."/>
            <person name="Thuy-Boun P.S."/>
        </authorList>
    </citation>
    <scope>NUCLEOTIDE SEQUENCE [LARGE SCALE GENOMIC DNA]</scope>
    <source>
        <strain evidence="11">F_SG_1</strain>
        <tissue evidence="11">Salivary glands</tissue>
    </source>
</reference>
<comment type="subcellular location">
    <subcellularLocation>
        <location evidence="1">Membrane</location>
        <topology evidence="1">Multi-pass membrane protein</topology>
    </subcellularLocation>
</comment>
<feature type="transmembrane region" description="Helical" evidence="10">
    <location>
        <begin position="263"/>
        <end position="283"/>
    </location>
</feature>
<feature type="transmembrane region" description="Helical" evidence="10">
    <location>
        <begin position="53"/>
        <end position="73"/>
    </location>
</feature>
<dbReference type="PANTHER" id="PTHR11157">
    <property type="entry name" value="FATTY ACID ACYL TRANSFERASE-RELATED"/>
    <property type="match status" value="1"/>
</dbReference>
<dbReference type="EMBL" id="JARKHS020021675">
    <property type="protein sequence ID" value="KAK8770083.1"/>
    <property type="molecule type" value="Genomic_DNA"/>
</dbReference>
<protein>
    <recommendedName>
        <fullName evidence="10">Elongation of very long chain fatty acids protein</fullName>
        <ecNumber evidence="10">2.3.1.199</ecNumber>
    </recommendedName>
    <alternativeName>
        <fullName evidence="10">Very-long-chain 3-oxoacyl-CoA synthase</fullName>
    </alternativeName>
</protein>
<dbReference type="GO" id="GO:0034626">
    <property type="term" value="P:fatty acid elongation, polyunsaturated fatty acid"/>
    <property type="evidence" value="ECO:0007669"/>
    <property type="project" value="TreeGrafter"/>
</dbReference>
<keyword evidence="6 10" id="KW-1133">Transmembrane helix</keyword>
<evidence type="ECO:0000256" key="8">
    <source>
        <dbReference type="ARBA" id="ARBA00023136"/>
    </source>
</evidence>
<dbReference type="GO" id="GO:0030148">
    <property type="term" value="P:sphingolipid biosynthetic process"/>
    <property type="evidence" value="ECO:0007669"/>
    <property type="project" value="TreeGrafter"/>
</dbReference>
<gene>
    <name evidence="11" type="ORF">V5799_013453</name>
</gene>
<evidence type="ECO:0000256" key="4">
    <source>
        <dbReference type="ARBA" id="ARBA00022692"/>
    </source>
</evidence>
<dbReference type="GO" id="GO:0042761">
    <property type="term" value="P:very long-chain fatty acid biosynthetic process"/>
    <property type="evidence" value="ECO:0007669"/>
    <property type="project" value="TreeGrafter"/>
</dbReference>
<evidence type="ECO:0000256" key="3">
    <source>
        <dbReference type="ARBA" id="ARBA00022679"/>
    </source>
</evidence>
<comment type="similarity">
    <text evidence="10">Belongs to the ELO family.</text>
</comment>
<dbReference type="GO" id="GO:0009922">
    <property type="term" value="F:fatty acid elongase activity"/>
    <property type="evidence" value="ECO:0007669"/>
    <property type="project" value="UniProtKB-EC"/>
</dbReference>
<dbReference type="PANTHER" id="PTHR11157:SF69">
    <property type="entry name" value="ELONGATION OF VERY LONG CHAIN FATTY ACIDS PROTEIN 7"/>
    <property type="match status" value="1"/>
</dbReference>
<comment type="catalytic activity">
    <reaction evidence="10">
        <text>a very-long-chain acyl-CoA + malonyl-CoA + H(+) = a very-long-chain 3-oxoacyl-CoA + CO2 + CoA</text>
        <dbReference type="Rhea" id="RHEA:32727"/>
        <dbReference type="ChEBI" id="CHEBI:15378"/>
        <dbReference type="ChEBI" id="CHEBI:16526"/>
        <dbReference type="ChEBI" id="CHEBI:57287"/>
        <dbReference type="ChEBI" id="CHEBI:57384"/>
        <dbReference type="ChEBI" id="CHEBI:90725"/>
        <dbReference type="ChEBI" id="CHEBI:90736"/>
        <dbReference type="EC" id="2.3.1.199"/>
    </reaction>
</comment>
<proteinExistence type="inferred from homology"/>
<keyword evidence="3 10" id="KW-0808">Transferase</keyword>
<evidence type="ECO:0000313" key="11">
    <source>
        <dbReference type="EMBL" id="KAK8770083.1"/>
    </source>
</evidence>
<evidence type="ECO:0000256" key="2">
    <source>
        <dbReference type="ARBA" id="ARBA00022516"/>
    </source>
</evidence>
<evidence type="ECO:0000256" key="9">
    <source>
        <dbReference type="ARBA" id="ARBA00023160"/>
    </source>
</evidence>